<sequence length="589" mass="63823">MRTIEGFALNAVWEEIVDVKNETSTSQSEMTGAESLLLGLKRNGIDYIFANAGTDFPPIIEAFVSLSEDVVPEPITVPHETASVAMAHGYYLVTGEPQATMVHVNVGLANSVMGVINAASDNIPVVVLSGRTPITESGRRGARVTPIQYGQEMYDQSSMVSDVTKFHYEMRYPEQGDLLAGRATTLAMSEPRGPVYVSLPREPLMETVPASAARPASPQAVSSRAYPDPEAIRIAADWLSDARAPLVICQRSSPDGSAAREILQLAEEFAIPVVEPFTVRNVMPSAHPMFLGYDVKAPLAEADVVIVVDSAIPWMESLHHPGEGTRVIHLGPDPQFQRMPIRGFRSDLSILGDPAAGVAALAEAMRPLLRDVAERRNLIAGRSRQRLERAASLAVAGCEDPMTAEWMSHCLSEAMDERAVVFSELGIVPDMMKVTGPNRIFNNPHSGGLGWGLPAALGAQLADRDRLCIACVGDGSYMFSNPVACHQIAEALQLPVLTIVKNNGIWNAVRRSVVRSYPEGAAVKANRMPLVSLEPAPDYTNIAAASRAYTERVEHGQDLPAALERAIDVIRREKRQAMLELKIAVSDDR</sequence>
<dbReference type="Pfam" id="PF02776">
    <property type="entry name" value="TPP_enzyme_N"/>
    <property type="match status" value="1"/>
</dbReference>
<keyword evidence="8" id="KW-1185">Reference proteome</keyword>
<comment type="similarity">
    <text evidence="1 3">Belongs to the TPP enzyme family.</text>
</comment>
<feature type="domain" description="Thiamine pyrophosphate enzyme TPP-binding" evidence="5">
    <location>
        <begin position="431"/>
        <end position="572"/>
    </location>
</feature>
<dbReference type="InterPro" id="IPR045229">
    <property type="entry name" value="TPP_enz"/>
</dbReference>
<dbReference type="PANTHER" id="PTHR18968">
    <property type="entry name" value="THIAMINE PYROPHOSPHATE ENZYMES"/>
    <property type="match status" value="1"/>
</dbReference>
<dbReference type="PANTHER" id="PTHR18968:SF13">
    <property type="entry name" value="ACETOLACTATE SYNTHASE CATALYTIC SUBUNIT, MITOCHONDRIAL"/>
    <property type="match status" value="1"/>
</dbReference>
<protein>
    <submittedName>
        <fullName evidence="7">Thiamine pyrophosphate-requiring protein</fullName>
    </submittedName>
</protein>
<evidence type="ECO:0000313" key="7">
    <source>
        <dbReference type="EMBL" id="MCK8779437.1"/>
    </source>
</evidence>
<dbReference type="CDD" id="cd02002">
    <property type="entry name" value="TPP_BFDC"/>
    <property type="match status" value="1"/>
</dbReference>
<dbReference type="Pfam" id="PF02775">
    <property type="entry name" value="TPP_enzyme_C"/>
    <property type="match status" value="1"/>
</dbReference>
<dbReference type="InterPro" id="IPR029035">
    <property type="entry name" value="DHS-like_NAD/FAD-binding_dom"/>
</dbReference>
<feature type="domain" description="Thiamine pyrophosphate enzyme N-terminal TPP-binding" evidence="6">
    <location>
        <begin position="30"/>
        <end position="157"/>
    </location>
</feature>
<evidence type="ECO:0000259" key="5">
    <source>
        <dbReference type="Pfam" id="PF02775"/>
    </source>
</evidence>
<dbReference type="Gene3D" id="3.40.50.1220">
    <property type="entry name" value="TPP-binding domain"/>
    <property type="match status" value="1"/>
</dbReference>
<evidence type="ECO:0000256" key="1">
    <source>
        <dbReference type="ARBA" id="ARBA00007812"/>
    </source>
</evidence>
<name>A0ABT0INJ4_9HYPH</name>
<comment type="caution">
    <text evidence="7">The sequence shown here is derived from an EMBL/GenBank/DDBJ whole genome shotgun (WGS) entry which is preliminary data.</text>
</comment>
<organism evidence="7 8">
    <name type="scientific">Neorhizobium turbinariae</name>
    <dbReference type="NCBI Taxonomy" id="2937795"/>
    <lineage>
        <taxon>Bacteria</taxon>
        <taxon>Pseudomonadati</taxon>
        <taxon>Pseudomonadota</taxon>
        <taxon>Alphaproteobacteria</taxon>
        <taxon>Hyphomicrobiales</taxon>
        <taxon>Rhizobiaceae</taxon>
        <taxon>Rhizobium/Agrobacterium group</taxon>
        <taxon>Neorhizobium</taxon>
    </lineage>
</organism>
<dbReference type="SUPFAM" id="SSF52518">
    <property type="entry name" value="Thiamin diphosphate-binding fold (THDP-binding)"/>
    <property type="match status" value="2"/>
</dbReference>
<dbReference type="Proteomes" id="UP001202827">
    <property type="component" value="Unassembled WGS sequence"/>
</dbReference>
<accession>A0ABT0INJ4</accession>
<dbReference type="NCBIfam" id="NF006203">
    <property type="entry name" value="PRK08327.1"/>
    <property type="match status" value="1"/>
</dbReference>
<evidence type="ECO:0000259" key="6">
    <source>
        <dbReference type="Pfam" id="PF02776"/>
    </source>
</evidence>
<evidence type="ECO:0000256" key="3">
    <source>
        <dbReference type="RuleBase" id="RU362132"/>
    </source>
</evidence>
<dbReference type="InterPro" id="IPR012000">
    <property type="entry name" value="Thiamin_PyroP_enz_cen_dom"/>
</dbReference>
<dbReference type="InterPro" id="IPR029061">
    <property type="entry name" value="THDP-binding"/>
</dbReference>
<evidence type="ECO:0000256" key="2">
    <source>
        <dbReference type="ARBA" id="ARBA00023052"/>
    </source>
</evidence>
<dbReference type="Gene3D" id="3.40.50.970">
    <property type="match status" value="2"/>
</dbReference>
<keyword evidence="2 3" id="KW-0786">Thiamine pyrophosphate</keyword>
<dbReference type="InterPro" id="IPR012001">
    <property type="entry name" value="Thiamin_PyroP_enz_TPP-bd_dom"/>
</dbReference>
<dbReference type="Pfam" id="PF00205">
    <property type="entry name" value="TPP_enzyme_M"/>
    <property type="match status" value="1"/>
</dbReference>
<proteinExistence type="inferred from homology"/>
<reference evidence="7 8" key="1">
    <citation type="submission" date="2022-04" db="EMBL/GenBank/DDBJ databases">
        <title>Rhizobium coralii sp. nov., isolated from coral Turbinaria peltata.</title>
        <authorList>
            <person name="Sun H."/>
        </authorList>
    </citation>
    <scope>NUCLEOTIDE SEQUENCE [LARGE SCALE GENOMIC DNA]</scope>
    <source>
        <strain evidence="7 8">NTR19</strain>
    </source>
</reference>
<dbReference type="SUPFAM" id="SSF52467">
    <property type="entry name" value="DHS-like NAD/FAD-binding domain"/>
    <property type="match status" value="1"/>
</dbReference>
<feature type="domain" description="Thiamine pyrophosphate enzyme central" evidence="4">
    <location>
        <begin position="233"/>
        <end position="361"/>
    </location>
</feature>
<evidence type="ECO:0000259" key="4">
    <source>
        <dbReference type="Pfam" id="PF00205"/>
    </source>
</evidence>
<dbReference type="InterPro" id="IPR011766">
    <property type="entry name" value="TPP_enzyme_TPP-bd"/>
</dbReference>
<evidence type="ECO:0000313" key="8">
    <source>
        <dbReference type="Proteomes" id="UP001202827"/>
    </source>
</evidence>
<dbReference type="CDD" id="cd07035">
    <property type="entry name" value="TPP_PYR_POX_like"/>
    <property type="match status" value="1"/>
</dbReference>
<dbReference type="EMBL" id="JALPRY010000007">
    <property type="protein sequence ID" value="MCK8779437.1"/>
    <property type="molecule type" value="Genomic_DNA"/>
</dbReference>
<dbReference type="RefSeq" id="WP_248682173.1">
    <property type="nucleotide sequence ID" value="NZ_JALPRY010000007.1"/>
</dbReference>
<gene>
    <name evidence="7" type="ORF">M0654_05495</name>
</gene>